<name>A0A6Y9DN37_LISMN</name>
<protein>
    <submittedName>
        <fullName evidence="3">Uncharacterized protein</fullName>
    </submittedName>
</protein>
<dbReference type="Proteomes" id="UP000842809">
    <property type="component" value="Unassembled WGS sequence"/>
</dbReference>
<sequence length="138" mass="15603">MSVKDFRPSILSFKMEATLSGVRVVVSIGGLRQLIMPISNKKIDCTLICLLVNNLGGKGSEITQNITYDFDEDELENNHMKFLFNFDVNMSEIGNFITNFYTIELHWLANGNETFSDNTNILQVKIPYSEVLADEQGD</sequence>
<gene>
    <name evidence="1" type="ORF">GYS09_15125</name>
    <name evidence="2" type="ORF">GYX23_09730</name>
    <name evidence="3" type="ORF">GYY14_15020</name>
</gene>
<evidence type="ECO:0000313" key="2">
    <source>
        <dbReference type="EMBL" id="HAC0013278.1"/>
    </source>
</evidence>
<dbReference type="EMBL" id="DAAJCS010000006">
    <property type="protein sequence ID" value="HAC0013278.1"/>
    <property type="molecule type" value="Genomic_DNA"/>
</dbReference>
<reference evidence="4 5" key="1">
    <citation type="journal article" date="2018" name="Genome Biol.">
        <title>SKESA: strategic k-mer extension for scrupulous assemblies.</title>
        <authorList>
            <person name="Souvorov A."/>
            <person name="Agarwala R."/>
            <person name="Lipman D.J."/>
        </authorList>
    </citation>
    <scope>NUCLEOTIDE SEQUENCE [LARGE SCALE GENOMIC DNA]</scope>
    <source>
        <strain evidence="1 5">CFIAFB20100120</strain>
        <strain evidence="3">CFIAFB20170037</strain>
        <strain evidence="2 4">CFIAFB20170045</strain>
    </source>
</reference>
<dbReference type="EMBL" id="DAAJFY010000017">
    <property type="protein sequence ID" value="HAC0276676.1"/>
    <property type="molecule type" value="Genomic_DNA"/>
</dbReference>
<dbReference type="AlphaFoldDB" id="A0A6Y9DN37"/>
<evidence type="ECO:0000313" key="3">
    <source>
        <dbReference type="EMBL" id="HAC0276676.1"/>
    </source>
</evidence>
<evidence type="ECO:0000313" key="4">
    <source>
        <dbReference type="Proteomes" id="UP000841146"/>
    </source>
</evidence>
<proteinExistence type="predicted"/>
<dbReference type="Proteomes" id="UP000841146">
    <property type="component" value="Unassembled WGS sequence"/>
</dbReference>
<organism evidence="3">
    <name type="scientific">Listeria monocytogenes</name>
    <dbReference type="NCBI Taxonomy" id="1639"/>
    <lineage>
        <taxon>Bacteria</taxon>
        <taxon>Bacillati</taxon>
        <taxon>Bacillota</taxon>
        <taxon>Bacilli</taxon>
        <taxon>Bacillales</taxon>
        <taxon>Listeriaceae</taxon>
        <taxon>Listeria</taxon>
    </lineage>
</organism>
<dbReference type="Proteomes" id="UP000844415">
    <property type="component" value="Unassembled WGS sequence"/>
</dbReference>
<evidence type="ECO:0000313" key="5">
    <source>
        <dbReference type="Proteomes" id="UP000844415"/>
    </source>
</evidence>
<comment type="caution">
    <text evidence="3">The sequence shown here is derived from an EMBL/GenBank/DDBJ whole genome shotgun (WGS) entry which is preliminary data.</text>
</comment>
<dbReference type="EMBL" id="DAAIJL010000021">
    <property type="protein sequence ID" value="HAB8558614.1"/>
    <property type="molecule type" value="Genomic_DNA"/>
</dbReference>
<accession>A0A6Y9DN37</accession>
<evidence type="ECO:0000313" key="1">
    <source>
        <dbReference type="EMBL" id="HAB8558614.1"/>
    </source>
</evidence>
<dbReference type="RefSeq" id="WP_069280750.1">
    <property type="nucleotide sequence ID" value="NZ_MDMB01000014.1"/>
</dbReference>
<reference evidence="3" key="2">
    <citation type="submission" date="2020-01" db="EMBL/GenBank/DDBJ databases">
        <authorList>
            <consortium name="NCBI Pathogen Detection Project"/>
        </authorList>
    </citation>
    <scope>NUCLEOTIDE SEQUENCE</scope>
    <source>
        <strain evidence="1">CFIAFB20100120</strain>
        <strain evidence="3">CFIAFB20170037</strain>
        <strain evidence="2">CFIAFB20170045</strain>
    </source>
</reference>